<dbReference type="Proteomes" id="UP000245430">
    <property type="component" value="Unassembled WGS sequence"/>
</dbReference>
<accession>A0A316DKJ9</accession>
<dbReference type="OrthoDB" id="5431540at2"/>
<name>A0A316DKJ9_9FLAO</name>
<organism evidence="2 3">
    <name type="scientific">Xanthomarina spongicola</name>
    <dbReference type="NCBI Taxonomy" id="570520"/>
    <lineage>
        <taxon>Bacteria</taxon>
        <taxon>Pseudomonadati</taxon>
        <taxon>Bacteroidota</taxon>
        <taxon>Flavobacteriia</taxon>
        <taxon>Flavobacteriales</taxon>
        <taxon>Flavobacteriaceae</taxon>
        <taxon>Xanthomarina</taxon>
    </lineage>
</organism>
<proteinExistence type="predicted"/>
<dbReference type="AlphaFoldDB" id="A0A316DKJ9"/>
<evidence type="ECO:0000256" key="1">
    <source>
        <dbReference type="SAM" id="SignalP"/>
    </source>
</evidence>
<dbReference type="InterPro" id="IPR010321">
    <property type="entry name" value="DUF922"/>
</dbReference>
<dbReference type="EMBL" id="QGGP01000004">
    <property type="protein sequence ID" value="PWK18674.1"/>
    <property type="molecule type" value="Genomic_DNA"/>
</dbReference>
<protein>
    <recommendedName>
        <fullName evidence="4">DUF922 domain-containing protein</fullName>
    </recommendedName>
</protein>
<feature type="signal peptide" evidence="1">
    <location>
        <begin position="1"/>
        <end position="20"/>
    </location>
</feature>
<keyword evidence="3" id="KW-1185">Reference proteome</keyword>
<gene>
    <name evidence="2" type="ORF">LX78_01981</name>
</gene>
<dbReference type="RefSeq" id="WP_109682483.1">
    <property type="nucleotide sequence ID" value="NZ_QGGP01000004.1"/>
</dbReference>
<keyword evidence="1" id="KW-0732">Signal</keyword>
<evidence type="ECO:0000313" key="3">
    <source>
        <dbReference type="Proteomes" id="UP000245430"/>
    </source>
</evidence>
<evidence type="ECO:0000313" key="2">
    <source>
        <dbReference type="EMBL" id="PWK18674.1"/>
    </source>
</evidence>
<feature type="chain" id="PRO_5016465747" description="DUF922 domain-containing protein" evidence="1">
    <location>
        <begin position="21"/>
        <end position="185"/>
    </location>
</feature>
<evidence type="ECO:0008006" key="4">
    <source>
        <dbReference type="Google" id="ProtNLM"/>
    </source>
</evidence>
<sequence length="185" mass="21831">MWLKLIVLFALFINCFISFSQNEEPILLWDDTYKLSWNDFKDQPDPNTDVVAITASGITFQYSIKKSDDEITGFTTQVKTIFYPEKSWHKPERANKHILSHEQLHFDITELHSRIFRQQLSLLLVSENLSENLDSLYNDIKNDLRNMQNLYDAETDYSRIIEAQAKWQEQIQLELSKLSNFNSSM</sequence>
<comment type="caution">
    <text evidence="2">The sequence shown here is derived from an EMBL/GenBank/DDBJ whole genome shotgun (WGS) entry which is preliminary data.</text>
</comment>
<reference evidence="2 3" key="1">
    <citation type="submission" date="2018-05" db="EMBL/GenBank/DDBJ databases">
        <title>Genomic Encyclopedia of Archaeal and Bacterial Type Strains, Phase II (KMG-II): from individual species to whole genera.</title>
        <authorList>
            <person name="Goeker M."/>
        </authorList>
    </citation>
    <scope>NUCLEOTIDE SEQUENCE [LARGE SCALE GENOMIC DNA]</scope>
    <source>
        <strain evidence="2 3">DSM 22637</strain>
    </source>
</reference>
<dbReference type="Pfam" id="PF06037">
    <property type="entry name" value="DUF922"/>
    <property type="match status" value="1"/>
</dbReference>